<keyword evidence="3" id="KW-0406">Ion transport</keyword>
<evidence type="ECO:0000259" key="2">
    <source>
        <dbReference type="Pfam" id="PF07885"/>
    </source>
</evidence>
<sequence length="159" mass="17312">MVTGYFLLPLDRLGPDQPGLSWTLFLLALTCIAVLILRQIRDVVLDLPDPRSGLVIAVLMAESVLVFAAAYYALAHEPGQLIGLSTRVDALYFTLVSVATVGYGDIAPLGQTARLVAIVQILYSVVFLTAAATALSRRVRVHAEEKTRKEHPERKERGG</sequence>
<keyword evidence="3" id="KW-0407">Ion channel</keyword>
<keyword evidence="3" id="KW-0813">Transport</keyword>
<keyword evidence="1" id="KW-1133">Transmembrane helix</keyword>
<dbReference type="Gene3D" id="1.10.287.70">
    <property type="match status" value="1"/>
</dbReference>
<evidence type="ECO:0000313" key="3">
    <source>
        <dbReference type="EMBL" id="NBE55900.1"/>
    </source>
</evidence>
<feature type="transmembrane region" description="Helical" evidence="1">
    <location>
        <begin position="52"/>
        <end position="74"/>
    </location>
</feature>
<feature type="domain" description="Potassium channel" evidence="2">
    <location>
        <begin position="60"/>
        <end position="139"/>
    </location>
</feature>
<protein>
    <submittedName>
        <fullName evidence="3">Two pore domain potassium channel family protein</fullName>
    </submittedName>
</protein>
<keyword evidence="1" id="KW-0812">Transmembrane</keyword>
<dbReference type="Proteomes" id="UP000598297">
    <property type="component" value="Unassembled WGS sequence"/>
</dbReference>
<dbReference type="EMBL" id="JAAAHS010000386">
    <property type="protein sequence ID" value="NBE55900.1"/>
    <property type="molecule type" value="Genomic_DNA"/>
</dbReference>
<evidence type="ECO:0000313" key="4">
    <source>
        <dbReference type="Proteomes" id="UP000598297"/>
    </source>
</evidence>
<feature type="transmembrane region" description="Helical" evidence="1">
    <location>
        <begin position="20"/>
        <end position="40"/>
    </location>
</feature>
<dbReference type="InterPro" id="IPR013099">
    <property type="entry name" value="K_chnl_dom"/>
</dbReference>
<dbReference type="OrthoDB" id="9799090at2"/>
<dbReference type="SUPFAM" id="SSF81324">
    <property type="entry name" value="Voltage-gated potassium channels"/>
    <property type="match status" value="1"/>
</dbReference>
<organism evidence="3 4">
    <name type="scientific">Streptomyces boluensis</name>
    <dbReference type="NCBI Taxonomy" id="1775135"/>
    <lineage>
        <taxon>Bacteria</taxon>
        <taxon>Bacillati</taxon>
        <taxon>Actinomycetota</taxon>
        <taxon>Actinomycetes</taxon>
        <taxon>Kitasatosporales</taxon>
        <taxon>Streptomycetaceae</taxon>
        <taxon>Streptomyces</taxon>
    </lineage>
</organism>
<dbReference type="GO" id="GO:0034220">
    <property type="term" value="P:monoatomic ion transmembrane transport"/>
    <property type="evidence" value="ECO:0007669"/>
    <property type="project" value="UniProtKB-KW"/>
</dbReference>
<dbReference type="Pfam" id="PF07885">
    <property type="entry name" value="Ion_trans_2"/>
    <property type="match status" value="1"/>
</dbReference>
<reference evidence="3" key="1">
    <citation type="submission" date="2020-01" db="EMBL/GenBank/DDBJ databases">
        <title>Whole-genome analyses of novel actinobacteria.</title>
        <authorList>
            <person name="Sahin N."/>
        </authorList>
    </citation>
    <scope>NUCLEOTIDE SEQUENCE</scope>
    <source>
        <strain evidence="3">YC537</strain>
    </source>
</reference>
<dbReference type="AlphaFoldDB" id="A0A964XNV7"/>
<name>A0A964XNV7_9ACTN</name>
<keyword evidence="4" id="KW-1185">Reference proteome</keyword>
<gene>
    <name evidence="3" type="ORF">GUY60_31590</name>
</gene>
<comment type="caution">
    <text evidence="3">The sequence shown here is derived from an EMBL/GenBank/DDBJ whole genome shotgun (WGS) entry which is preliminary data.</text>
</comment>
<evidence type="ECO:0000256" key="1">
    <source>
        <dbReference type="SAM" id="Phobius"/>
    </source>
</evidence>
<keyword evidence="1" id="KW-0472">Membrane</keyword>
<accession>A0A964XNV7</accession>
<feature type="transmembrane region" description="Helical" evidence="1">
    <location>
        <begin position="115"/>
        <end position="136"/>
    </location>
</feature>
<proteinExistence type="predicted"/>